<evidence type="ECO:0000313" key="2">
    <source>
        <dbReference type="Proteomes" id="UP000001964"/>
    </source>
</evidence>
<dbReference type="OrthoDB" id="7631148at2"/>
<proteinExistence type="predicted"/>
<dbReference type="Proteomes" id="UP000001964">
    <property type="component" value="Chromosome"/>
</dbReference>
<dbReference type="HOGENOM" id="CLU_862772_0_0_5"/>
<dbReference type="eggNOG" id="ENOG5030SWS">
    <property type="taxonomic scope" value="Bacteria"/>
</dbReference>
<sequence length="322" mass="34110">MTETALNRYIALFEALERARPKPDSSARPFAASALVRAPAGEGGFNVRALTTRTREIFRILKEESGGWRAPSGTLRWIYAAMMAAQSIDPQRYFAIRNALKDAAKPSGTGSLYAGGTRAALVLSLSSENIDTLIARFFAIKEAIKPPWYRRDMSVTDMFAAAHAAEGATPGEVVARRDQAEAVFAADRVLKGNKHEGARLCALMGTSPHQVVAGFGALREAVRAQRKLRHDHDKSMLVAWSCEGLTAADIPALAEIREALPRQCNGAGGARTRLAQQILVADRPAPPAGSLSALTAVIAAQAAMMAAVIAGSTVATTSAASS</sequence>
<dbReference type="EMBL" id="CP000449">
    <property type="protein sequence ID" value="ABI66457.1"/>
    <property type="molecule type" value="Genomic_DNA"/>
</dbReference>
<accession>Q0AMN0</accession>
<dbReference type="RefSeq" id="WP_011644102.1">
    <property type="nucleotide sequence ID" value="NC_008347.1"/>
</dbReference>
<keyword evidence="2" id="KW-1185">Reference proteome</keyword>
<protein>
    <submittedName>
        <fullName evidence="1">Uncharacterized protein</fullName>
    </submittedName>
</protein>
<reference evidence="1 2" key="1">
    <citation type="submission" date="2006-08" db="EMBL/GenBank/DDBJ databases">
        <title>Complete sequence of Maricaulis maris MCS10.</title>
        <authorList>
            <consortium name="US DOE Joint Genome Institute"/>
            <person name="Copeland A."/>
            <person name="Lucas S."/>
            <person name="Lapidus A."/>
            <person name="Barry K."/>
            <person name="Detter J.C."/>
            <person name="Glavina del Rio T."/>
            <person name="Hammon N."/>
            <person name="Israni S."/>
            <person name="Dalin E."/>
            <person name="Tice H."/>
            <person name="Pitluck S."/>
            <person name="Saunders E."/>
            <person name="Brettin T."/>
            <person name="Bruce D."/>
            <person name="Han C."/>
            <person name="Tapia R."/>
            <person name="Gilna P."/>
            <person name="Schmutz J."/>
            <person name="Larimer F."/>
            <person name="Land M."/>
            <person name="Hauser L."/>
            <person name="Kyrpides N."/>
            <person name="Mikhailova N."/>
            <person name="Viollier P."/>
            <person name="Stephens C."/>
            <person name="Richardson P."/>
        </authorList>
    </citation>
    <scope>NUCLEOTIDE SEQUENCE [LARGE SCALE GENOMIC DNA]</scope>
    <source>
        <strain evidence="1 2">MCS10</strain>
    </source>
</reference>
<evidence type="ECO:0000313" key="1">
    <source>
        <dbReference type="EMBL" id="ABI66457.1"/>
    </source>
</evidence>
<dbReference type="AlphaFoldDB" id="Q0AMN0"/>
<organism evidence="1 2">
    <name type="scientific">Maricaulis maris (strain MCS10)</name>
    <name type="common">Caulobacter maris</name>
    <dbReference type="NCBI Taxonomy" id="394221"/>
    <lineage>
        <taxon>Bacteria</taxon>
        <taxon>Pseudomonadati</taxon>
        <taxon>Pseudomonadota</taxon>
        <taxon>Alphaproteobacteria</taxon>
        <taxon>Maricaulales</taxon>
        <taxon>Maricaulaceae</taxon>
        <taxon>Maricaulis</taxon>
    </lineage>
</organism>
<name>Q0AMN0_MARMM</name>
<dbReference type="KEGG" id="mmr:Mmar10_2165"/>
<gene>
    <name evidence="1" type="ordered locus">Mmar10_2165</name>
</gene>